<evidence type="ECO:0000259" key="7">
    <source>
        <dbReference type="Pfam" id="PF12333"/>
    </source>
</evidence>
<dbReference type="GO" id="GO:0120330">
    <property type="term" value="C:rixosome complex"/>
    <property type="evidence" value="ECO:0007669"/>
    <property type="project" value="UniProtKB-UniRule"/>
</dbReference>
<dbReference type="Pfam" id="PF25781">
    <property type="entry name" value="TPR_TEX10"/>
    <property type="match status" value="1"/>
</dbReference>
<comment type="subcellular location">
    <subcellularLocation>
        <location evidence="2">Nucleus</location>
        <location evidence="2">Nucleolus</location>
    </subcellularLocation>
    <subcellularLocation>
        <location evidence="3">Nucleus</location>
        <location evidence="3">Nucleoplasm</location>
    </subcellularLocation>
</comment>
<sequence length="753" mass="80969">MGKSTKHKKARVADFAKAKLKLGKGKQVASNATNTSISSRSIALPSQSLAATKDVPTSRRNLTLPELLVQCRHYSVPVKKEALTEVQQLLEAHEGLLHQHLLAIISSLSHLISDPVPSLRSQCRGVLSYIFDQLPTESIVSVSQGLILFTISSLSSLDEGVRIDSLKVLDLLMEKIPEEIVRGWDGSVDLEERDEGAKGDLMDKGVGGKVVEGLLGVMRVRSAGMSVTQGGFTSAASSDLSPSSRLAVLTTLATFLRSALSPHASSSSTPPPWYLSTSFSTPRSYSTFLTSLTPSTSTPIAIPSSAEIEPPSLPIEPFSLAFDGPSSDLALELLGLVSPPPKPYATAANGSTALQPTLLSLLHPTLLSSFLDAAPSAFSPTTLLTSTSSSHGADPELQTIVAVVGVARELYWREFGGSEAENVGREKERESARKLLVGMLGHASAYFPFGGDDLRERSAESTTSLLSLNLTFASLVSLLVLSSPSPSSLALRKPKSLKQTKTKTRKLDEMEKKIEVTVLNVREWVVAALKGELTSTLHPLGLPLTAPAYAALEPTIWSLLNQAPSSAEDKQAAEELWEAVLEHFSKVGGGSEVKKLAFGFVQRVVLIQTDPSYINRFTIPDAPSPSSKMGQWVLSLPKYLWELGVKHVETTETVLTFLLTLAQQGPKSLFSSLLPSLPAPLTPFFHLTHPTRGAIPGSFCKLPEGVQGKALDLVRYLLEEVEEKEAKRLRGAVRKAVESKGVGEGIRGRWGRM</sequence>
<gene>
    <name evidence="9" type="ORF">BCR35DRAFT_306649</name>
</gene>
<evidence type="ECO:0000256" key="1">
    <source>
        <dbReference type="ARBA" id="ARBA00002355"/>
    </source>
</evidence>
<dbReference type="InterPro" id="IPR057949">
    <property type="entry name" value="TPR_TEX10"/>
</dbReference>
<keyword evidence="5 6" id="KW-0539">Nucleus</keyword>
<dbReference type="InterPro" id="IPR024679">
    <property type="entry name" value="Ipi1_N"/>
</dbReference>
<evidence type="ECO:0000256" key="3">
    <source>
        <dbReference type="ARBA" id="ARBA00004642"/>
    </source>
</evidence>
<proteinExistence type="inferred from homology"/>
<dbReference type="Pfam" id="PF12333">
    <property type="entry name" value="Ipi1_N"/>
    <property type="match status" value="1"/>
</dbReference>
<dbReference type="Gene3D" id="1.25.10.10">
    <property type="entry name" value="Leucine-rich Repeat Variant"/>
    <property type="match status" value="1"/>
</dbReference>
<comment type="subunit">
    <text evidence="6">Component of the RIX1 complex.</text>
</comment>
<comment type="function">
    <text evidence="1 6">Component of the RIX1 complex required for processing of ITS2 sequences from 35S pre-rRNA.</text>
</comment>
<organism evidence="9 10">
    <name type="scientific">Leucosporidium creatinivorum</name>
    <dbReference type="NCBI Taxonomy" id="106004"/>
    <lineage>
        <taxon>Eukaryota</taxon>
        <taxon>Fungi</taxon>
        <taxon>Dikarya</taxon>
        <taxon>Basidiomycota</taxon>
        <taxon>Pucciniomycotina</taxon>
        <taxon>Microbotryomycetes</taxon>
        <taxon>Leucosporidiales</taxon>
        <taxon>Leucosporidium</taxon>
    </lineage>
</organism>
<evidence type="ECO:0000256" key="6">
    <source>
        <dbReference type="RuleBase" id="RU368021"/>
    </source>
</evidence>
<dbReference type="Proteomes" id="UP000193467">
    <property type="component" value="Unassembled WGS sequence"/>
</dbReference>
<keyword evidence="10" id="KW-1185">Reference proteome</keyword>
<dbReference type="InterPro" id="IPR011989">
    <property type="entry name" value="ARM-like"/>
</dbReference>
<dbReference type="OrthoDB" id="361362at2759"/>
<dbReference type="InterPro" id="IPR016024">
    <property type="entry name" value="ARM-type_fold"/>
</dbReference>
<dbReference type="PANTHER" id="PTHR16056:SF2">
    <property type="entry name" value="TESTIS-EXPRESSED PROTEIN 10"/>
    <property type="match status" value="1"/>
</dbReference>
<evidence type="ECO:0000256" key="4">
    <source>
        <dbReference type="ARBA" id="ARBA00006427"/>
    </source>
</evidence>
<dbReference type="STRING" id="106004.A0A1Y2ESH4"/>
<dbReference type="GO" id="GO:0005634">
    <property type="term" value="C:nucleus"/>
    <property type="evidence" value="ECO:0007669"/>
    <property type="project" value="UniProtKB-SubCell"/>
</dbReference>
<name>A0A1Y2ESH4_9BASI</name>
<comment type="caution">
    <text evidence="9">The sequence shown here is derived from an EMBL/GenBank/DDBJ whole genome shotgun (WGS) entry which is preliminary data.</text>
</comment>
<evidence type="ECO:0000259" key="8">
    <source>
        <dbReference type="Pfam" id="PF25781"/>
    </source>
</evidence>
<evidence type="ECO:0000313" key="9">
    <source>
        <dbReference type="EMBL" id="ORY74513.1"/>
    </source>
</evidence>
<comment type="similarity">
    <text evidence="4 6">Belongs to the IPI1/TEX10 family.</text>
</comment>
<protein>
    <recommendedName>
        <fullName evidence="6">Pre-rRNA-processing protein</fullName>
    </recommendedName>
</protein>
<dbReference type="PANTHER" id="PTHR16056">
    <property type="entry name" value="REGULATOR OF MICROTUBULE DYNAMICS PROTEIN"/>
    <property type="match status" value="1"/>
</dbReference>
<dbReference type="EMBL" id="MCGR01000041">
    <property type="protein sequence ID" value="ORY74513.1"/>
    <property type="molecule type" value="Genomic_DNA"/>
</dbReference>
<dbReference type="SUPFAM" id="SSF48371">
    <property type="entry name" value="ARM repeat"/>
    <property type="match status" value="1"/>
</dbReference>
<dbReference type="InParanoid" id="A0A1Y2ESH4"/>
<accession>A0A1Y2ESH4</accession>
<dbReference type="AlphaFoldDB" id="A0A1Y2ESH4"/>
<evidence type="ECO:0000256" key="5">
    <source>
        <dbReference type="ARBA" id="ARBA00023242"/>
    </source>
</evidence>
<dbReference type="GO" id="GO:0006364">
    <property type="term" value="P:rRNA processing"/>
    <property type="evidence" value="ECO:0007669"/>
    <property type="project" value="UniProtKB-UniRule"/>
</dbReference>
<feature type="domain" description="TEX10-like TPR repeats" evidence="8">
    <location>
        <begin position="629"/>
        <end position="717"/>
    </location>
</feature>
<reference evidence="9 10" key="1">
    <citation type="submission" date="2016-07" db="EMBL/GenBank/DDBJ databases">
        <title>Pervasive Adenine N6-methylation of Active Genes in Fungi.</title>
        <authorList>
            <consortium name="DOE Joint Genome Institute"/>
            <person name="Mondo S.J."/>
            <person name="Dannebaum R.O."/>
            <person name="Kuo R.C."/>
            <person name="Labutti K."/>
            <person name="Haridas S."/>
            <person name="Kuo A."/>
            <person name="Salamov A."/>
            <person name="Ahrendt S.R."/>
            <person name="Lipzen A."/>
            <person name="Sullivan W."/>
            <person name="Andreopoulos W.B."/>
            <person name="Clum A."/>
            <person name="Lindquist E."/>
            <person name="Daum C."/>
            <person name="Ramamoorthy G.K."/>
            <person name="Gryganskyi A."/>
            <person name="Culley D."/>
            <person name="Magnuson J.K."/>
            <person name="James T.Y."/>
            <person name="O'Malley M.A."/>
            <person name="Stajich J.E."/>
            <person name="Spatafora J.W."/>
            <person name="Visel A."/>
            <person name="Grigoriev I.V."/>
        </authorList>
    </citation>
    <scope>NUCLEOTIDE SEQUENCE [LARGE SCALE GENOMIC DNA]</scope>
    <source>
        <strain evidence="9 10">62-1032</strain>
    </source>
</reference>
<feature type="domain" description="Pre-rRNA-processing protein Ipi1 N-terminal" evidence="7">
    <location>
        <begin position="141"/>
        <end position="256"/>
    </location>
</feature>
<evidence type="ECO:0000256" key="2">
    <source>
        <dbReference type="ARBA" id="ARBA00004604"/>
    </source>
</evidence>
<keyword evidence="6" id="KW-0698">rRNA processing</keyword>
<keyword evidence="6" id="KW-0690">Ribosome biogenesis</keyword>
<evidence type="ECO:0000313" key="10">
    <source>
        <dbReference type="Proteomes" id="UP000193467"/>
    </source>
</evidence>